<comment type="subcellular location">
    <subcellularLocation>
        <location evidence="2">Microsome membrane</location>
        <topology evidence="2">Single-pass type II membrane protein</topology>
    </subcellularLocation>
</comment>
<keyword evidence="12 25" id="KW-0560">Oxidoreductase</keyword>
<keyword evidence="11 26" id="KW-1133">Transmembrane helix</keyword>
<evidence type="ECO:0000256" key="18">
    <source>
        <dbReference type="ARBA" id="ARBA00051234"/>
    </source>
</evidence>
<evidence type="ECO:0000256" key="24">
    <source>
        <dbReference type="PIRSR" id="PIRSR602401-1"/>
    </source>
</evidence>
<dbReference type="GO" id="GO:0102001">
    <property type="term" value="F:isoleucine N-monooxygenase (oxime forming) activity"/>
    <property type="evidence" value="ECO:0007669"/>
    <property type="project" value="UniProtKB-EC"/>
</dbReference>
<dbReference type="EMBL" id="CM001219">
    <property type="protein sequence ID" value="KEH34486.1"/>
    <property type="molecule type" value="Genomic_DNA"/>
</dbReference>
<evidence type="ECO:0000256" key="10">
    <source>
        <dbReference type="ARBA" id="ARBA00022968"/>
    </source>
</evidence>
<keyword evidence="30" id="KW-1185">Reference proteome</keyword>
<evidence type="ECO:0000256" key="19">
    <source>
        <dbReference type="ARBA" id="ARBA00051269"/>
    </source>
</evidence>
<comment type="catalytic activity">
    <reaction evidence="18">
        <text>N-hydroxy-L-isoleucine + reduced [NADPH--hemoprotein reductase] + O2 = N,N-dihydroxy-L-isoleucine + oxidized [NADPH--hemoprotein reductase] + H2O + H(+)</text>
        <dbReference type="Rhea" id="RHEA:30483"/>
        <dbReference type="Rhea" id="RHEA-COMP:11964"/>
        <dbReference type="Rhea" id="RHEA-COMP:11965"/>
        <dbReference type="ChEBI" id="CHEBI:15377"/>
        <dbReference type="ChEBI" id="CHEBI:15378"/>
        <dbReference type="ChEBI" id="CHEBI:15379"/>
        <dbReference type="ChEBI" id="CHEBI:57618"/>
        <dbReference type="ChEBI" id="CHEBI:58210"/>
        <dbReference type="ChEBI" id="CHEBI:61131"/>
        <dbReference type="ChEBI" id="CHEBI:61133"/>
    </reaction>
</comment>
<dbReference type="FunFam" id="1.10.630.10:FF:000037">
    <property type="entry name" value="Cytochrome P450 9"/>
    <property type="match status" value="1"/>
</dbReference>
<evidence type="ECO:0000256" key="7">
    <source>
        <dbReference type="ARBA" id="ARBA00022723"/>
    </source>
</evidence>
<evidence type="ECO:0000256" key="17">
    <source>
        <dbReference type="ARBA" id="ARBA00051005"/>
    </source>
</evidence>
<comment type="catalytic activity">
    <reaction evidence="22">
        <text>L-isoleucine + reduced [NADPH--hemoprotein reductase] + O2 = N-hydroxy-L-isoleucine + oxidized [NADPH--hemoprotein reductase] + H2O + 2 H(+)</text>
        <dbReference type="Rhea" id="RHEA:30479"/>
        <dbReference type="Rhea" id="RHEA-COMP:11964"/>
        <dbReference type="Rhea" id="RHEA-COMP:11965"/>
        <dbReference type="ChEBI" id="CHEBI:15377"/>
        <dbReference type="ChEBI" id="CHEBI:15378"/>
        <dbReference type="ChEBI" id="CHEBI:15379"/>
        <dbReference type="ChEBI" id="CHEBI:57618"/>
        <dbReference type="ChEBI" id="CHEBI:58045"/>
        <dbReference type="ChEBI" id="CHEBI:58210"/>
        <dbReference type="ChEBI" id="CHEBI:61131"/>
    </reaction>
</comment>
<comment type="catalytic activity">
    <reaction evidence="20">
        <text>L-isoleucine + 2 reduced [NADPH--hemoprotein reductase] + 2 O2 = (1E,2S)-2-methylbutanal oxime + 2 oxidized [NADPH--hemoprotein reductase] + CO2 + 3 H2O + 2 H(+)</text>
        <dbReference type="Rhea" id="RHEA:28602"/>
        <dbReference type="Rhea" id="RHEA-COMP:11964"/>
        <dbReference type="Rhea" id="RHEA-COMP:11965"/>
        <dbReference type="ChEBI" id="CHEBI:15377"/>
        <dbReference type="ChEBI" id="CHEBI:15378"/>
        <dbReference type="ChEBI" id="CHEBI:15379"/>
        <dbReference type="ChEBI" id="CHEBI:16526"/>
        <dbReference type="ChEBI" id="CHEBI:57618"/>
        <dbReference type="ChEBI" id="CHEBI:58045"/>
        <dbReference type="ChEBI" id="CHEBI:58210"/>
        <dbReference type="ChEBI" id="CHEBI:134628"/>
        <dbReference type="EC" id="1.14.14.39"/>
    </reaction>
</comment>
<evidence type="ECO:0000256" key="21">
    <source>
        <dbReference type="ARBA" id="ARBA00052460"/>
    </source>
</evidence>
<reference evidence="27 30" key="2">
    <citation type="journal article" date="2014" name="BMC Genomics">
        <title>An improved genome release (version Mt4.0) for the model legume Medicago truncatula.</title>
        <authorList>
            <person name="Tang H."/>
            <person name="Krishnakumar V."/>
            <person name="Bidwell S."/>
            <person name="Rosen B."/>
            <person name="Chan A."/>
            <person name="Zhou S."/>
            <person name="Gentzbittel L."/>
            <person name="Childs K.L."/>
            <person name="Yandell M."/>
            <person name="Gundlach H."/>
            <person name="Mayer K.F."/>
            <person name="Schwartz D.C."/>
            <person name="Town C.D."/>
        </authorList>
    </citation>
    <scope>GENOME REANNOTATION</scope>
    <source>
        <strain evidence="27">A17</strain>
        <strain evidence="29 30">cv. Jemalong A17</strain>
    </source>
</reference>
<dbReference type="EnsemblPlants" id="KEH34486">
    <property type="protein sequence ID" value="KEH34486"/>
    <property type="gene ID" value="MTR_3g467200"/>
</dbReference>
<comment type="function">
    <text evidence="23">Involved in the biosynthesis of the cyanogenic glucosides linamarin and lotaustralin and of the nitirle glucosides rhodiocyanoside A and D. Can use L-isoleucine &gt; L-valine as substrate, but not L-leucine, L-phenylalanine or L-tyrosine. Catalyzes multi-step reactions starting with two successive N-hydroxylations using L-isoleucine and, to a lower extent, L-valine as substrates leading to the formation of N,N-dihydroxy-L-valine and N,N-dihydroxy-L-isoleucine, respectively; following spontaneous reactions lead to the production of (E)-2-methylpropanal oxime and (1E,2S)-2-methylbutanal oxime, respectively.</text>
</comment>
<keyword evidence="5 24" id="KW-0349">Heme</keyword>
<dbReference type="HOGENOM" id="CLU_001570_4_0_1"/>
<comment type="catalytic activity">
    <reaction evidence="21">
        <text>L-valine + 2 reduced [NADPH--hemoprotein reductase] + 2 O2 = (E)-2-methylpropanal oxime + 2 oxidized [NADPH--hemoprotein reductase] + CO2 + 3 H2O + 2 H(+)</text>
        <dbReference type="Rhea" id="RHEA:28606"/>
        <dbReference type="Rhea" id="RHEA-COMP:11964"/>
        <dbReference type="Rhea" id="RHEA-COMP:11965"/>
        <dbReference type="ChEBI" id="CHEBI:15377"/>
        <dbReference type="ChEBI" id="CHEBI:15378"/>
        <dbReference type="ChEBI" id="CHEBI:15379"/>
        <dbReference type="ChEBI" id="CHEBI:16526"/>
        <dbReference type="ChEBI" id="CHEBI:57618"/>
        <dbReference type="ChEBI" id="CHEBI:57762"/>
        <dbReference type="ChEBI" id="CHEBI:58210"/>
        <dbReference type="ChEBI" id="CHEBI:61143"/>
        <dbReference type="EC" id="1.14.14.38"/>
    </reaction>
</comment>
<dbReference type="GO" id="GO:0020037">
    <property type="term" value="F:heme binding"/>
    <property type="evidence" value="ECO:0007669"/>
    <property type="project" value="InterPro"/>
</dbReference>
<evidence type="ECO:0000256" key="4">
    <source>
        <dbReference type="ARBA" id="ARBA00010617"/>
    </source>
</evidence>
<evidence type="ECO:0000313" key="29">
    <source>
        <dbReference type="EnsemblPlants" id="KEH34486"/>
    </source>
</evidence>
<evidence type="ECO:0000256" key="13">
    <source>
        <dbReference type="ARBA" id="ARBA00023004"/>
    </source>
</evidence>
<dbReference type="STRING" id="3880.A0A072UYH5"/>
<dbReference type="InterPro" id="IPR001128">
    <property type="entry name" value="Cyt_P450"/>
</dbReference>
<comment type="catalytic activity">
    <reaction evidence="17">
        <text>L-valine + reduced [NADPH--hemoprotein reductase] + O2 = N-hydroxy-L-valine + oxidized [NADPH--hemoprotein reductase] + H2O + 2 H(+)</text>
        <dbReference type="Rhea" id="RHEA:30491"/>
        <dbReference type="Rhea" id="RHEA-COMP:11964"/>
        <dbReference type="Rhea" id="RHEA-COMP:11965"/>
        <dbReference type="ChEBI" id="CHEBI:15377"/>
        <dbReference type="ChEBI" id="CHEBI:15378"/>
        <dbReference type="ChEBI" id="CHEBI:15379"/>
        <dbReference type="ChEBI" id="CHEBI:57618"/>
        <dbReference type="ChEBI" id="CHEBI:57762"/>
        <dbReference type="ChEBI" id="CHEBI:58210"/>
        <dbReference type="ChEBI" id="CHEBI:61140"/>
    </reaction>
</comment>
<comment type="similarity">
    <text evidence="4 25">Belongs to the cytochrome P450 family.</text>
</comment>
<dbReference type="InterPro" id="IPR036396">
    <property type="entry name" value="Cyt_P450_sf"/>
</dbReference>
<proteinExistence type="inferred from homology"/>
<dbReference type="InterPro" id="IPR002401">
    <property type="entry name" value="Cyt_P450_E_grp-I"/>
</dbReference>
<evidence type="ECO:0000256" key="15">
    <source>
        <dbReference type="ARBA" id="ARBA00023136"/>
    </source>
</evidence>
<dbReference type="GO" id="GO:0016709">
    <property type="term" value="F:oxidoreductase activity, acting on paired donors, with incorporation or reduction of molecular oxygen, NAD(P)H as one donor, and incorporation of one atom of oxygen"/>
    <property type="evidence" value="ECO:0000318"/>
    <property type="project" value="GO_Central"/>
</dbReference>
<sequence>MLSQGMSYIPSFLWLPSQSFCLFFINILFGFMIIKTIKYYIVENPNKPKLPPGPKPWPIVGNLPEMLANKPATSWIHKKMEELNTEIACIRLGNVNVIPVTCPSIAREFLRKHDADFASRPITMASDIISNGYVTSILVPYGEQWKKMKKVLVKDLFSSRRHQWLQDKRNEEADNLMFYVYNKCNNGGLVNVRIATQHYCGNVYRKLFFNTRYFGKGMKDGGPGLEEVEHVDAAFVMLNCVFAFSASDYIPCLRLLDLDGHKGKVKNAKRIINNYHDSLIEERIKQWNDGSKNVEDDLLDVLITLKDANNKPLLTTKEIKAQIMELMLAFVDNPSNAVEWTLAEMLNQPELFEKAMEELDNIVGKDRMVQESDIPKLNFLKTCAREAFRLHPITDFNAPHVSIKDTMVGDYFIPKGSHVLLGRSGLGRNPKVWTEPYKFKPERHLKNDGSNIALTEPELKFITFSIGRRGCPGIMLGSTMTIMLLARLLHGFTWCLPPNTTRIKFVESNGVMVLDEPLTVVAKPRLAAELYGF</sequence>
<keyword evidence="15 26" id="KW-0472">Membrane</keyword>
<keyword evidence="14 25" id="KW-0503">Monooxygenase</keyword>
<dbReference type="EMBL" id="PSQE01000003">
    <property type="protein sequence ID" value="RHN67880.1"/>
    <property type="molecule type" value="Genomic_DNA"/>
</dbReference>
<dbReference type="PANTHER" id="PTHR47944:SF4">
    <property type="entry name" value="OS09G0441700 PROTEIN"/>
    <property type="match status" value="1"/>
</dbReference>
<evidence type="ECO:0000256" key="11">
    <source>
        <dbReference type="ARBA" id="ARBA00022989"/>
    </source>
</evidence>
<reference evidence="31" key="4">
    <citation type="journal article" date="2018" name="Nat. Plants">
        <title>Whole-genome landscape of Medicago truncatula symbiotic genes.</title>
        <authorList>
            <person name="Pecrix Y."/>
            <person name="Staton S.E."/>
            <person name="Sallet E."/>
            <person name="Lelandais-Briere C."/>
            <person name="Moreau S."/>
            <person name="Carrere S."/>
            <person name="Blein T."/>
            <person name="Jardinaud M.F."/>
            <person name="Latrasse D."/>
            <person name="Zouine M."/>
            <person name="Zahm M."/>
            <person name="Kreplak J."/>
            <person name="Mayjonade B."/>
            <person name="Satge C."/>
            <person name="Perez M."/>
            <person name="Cauet S."/>
            <person name="Marande W."/>
            <person name="Chantry-Darmon C."/>
            <person name="Lopez-Roques C."/>
            <person name="Bouchez O."/>
            <person name="Berard A."/>
            <person name="Debelle F."/>
            <person name="Munos S."/>
            <person name="Bendahmane A."/>
            <person name="Berges H."/>
            <person name="Niebel A."/>
            <person name="Buitink J."/>
            <person name="Frugier F."/>
            <person name="Benhamed M."/>
            <person name="Crespi M."/>
            <person name="Gouzy J."/>
            <person name="Gamas P."/>
        </authorList>
    </citation>
    <scope>NUCLEOTIDE SEQUENCE [LARGE SCALE GENOMIC DNA]</scope>
    <source>
        <strain evidence="31">cv. Jemalong A17</strain>
    </source>
</reference>
<comment type="catalytic activity">
    <reaction evidence="19">
        <text>N-hydroxy-L-valine + reduced [NADPH--hemoprotein reductase] + O2 = N,N-dihydroxy-L-valine + oxidized [NADPH--hemoprotein reductase] + H2O + H(+)</text>
        <dbReference type="Rhea" id="RHEA:30495"/>
        <dbReference type="Rhea" id="RHEA-COMP:11964"/>
        <dbReference type="Rhea" id="RHEA-COMP:11965"/>
        <dbReference type="ChEBI" id="CHEBI:15377"/>
        <dbReference type="ChEBI" id="CHEBI:15378"/>
        <dbReference type="ChEBI" id="CHEBI:15379"/>
        <dbReference type="ChEBI" id="CHEBI:57618"/>
        <dbReference type="ChEBI" id="CHEBI:58210"/>
        <dbReference type="ChEBI" id="CHEBI:61140"/>
        <dbReference type="ChEBI" id="CHEBI:61142"/>
    </reaction>
</comment>
<dbReference type="PANTHER" id="PTHR47944">
    <property type="entry name" value="CYTOCHROME P450 98A9"/>
    <property type="match status" value="1"/>
</dbReference>
<evidence type="ECO:0000256" key="12">
    <source>
        <dbReference type="ARBA" id="ARBA00023002"/>
    </source>
</evidence>
<dbReference type="GO" id="GO:0005506">
    <property type="term" value="F:iron ion binding"/>
    <property type="evidence" value="ECO:0007669"/>
    <property type="project" value="InterPro"/>
</dbReference>
<reference evidence="28" key="5">
    <citation type="journal article" date="2018" name="Nat. Plants">
        <title>Whole-genome landscape of Medicago truncatula symbiotic genes.</title>
        <authorList>
            <person name="Pecrix Y."/>
            <person name="Gamas P."/>
            <person name="Carrere S."/>
        </authorList>
    </citation>
    <scope>NUCLEOTIDE SEQUENCE</scope>
    <source>
        <tissue evidence="28">Leaves</tissue>
    </source>
</reference>
<dbReference type="OrthoDB" id="2789670at2759"/>
<dbReference type="AlphaFoldDB" id="A0A072UYH5"/>
<keyword evidence="16" id="KW-0325">Glycoprotein</keyword>
<comment type="pathway">
    <text evidence="3">Secondary metabolite biosynthesis.</text>
</comment>
<accession>A0A072UYH5</accession>
<dbReference type="Gene3D" id="1.10.630.10">
    <property type="entry name" value="Cytochrome P450"/>
    <property type="match status" value="1"/>
</dbReference>
<name>A0A072UYH5_MEDTR</name>
<keyword evidence="8" id="KW-0256">Endoplasmic reticulum</keyword>
<evidence type="ECO:0000256" key="23">
    <source>
        <dbReference type="ARBA" id="ARBA00058503"/>
    </source>
</evidence>
<evidence type="ECO:0000313" key="30">
    <source>
        <dbReference type="Proteomes" id="UP000002051"/>
    </source>
</evidence>
<dbReference type="Proteomes" id="UP000265566">
    <property type="component" value="Chromosome 3"/>
</dbReference>
<evidence type="ECO:0000256" key="25">
    <source>
        <dbReference type="RuleBase" id="RU000461"/>
    </source>
</evidence>
<evidence type="ECO:0000256" key="3">
    <source>
        <dbReference type="ARBA" id="ARBA00005179"/>
    </source>
</evidence>
<evidence type="ECO:0000256" key="5">
    <source>
        <dbReference type="ARBA" id="ARBA00022617"/>
    </source>
</evidence>
<evidence type="ECO:0000256" key="14">
    <source>
        <dbReference type="ARBA" id="ARBA00023033"/>
    </source>
</evidence>
<dbReference type="PROSITE" id="PS00086">
    <property type="entry name" value="CYTOCHROME_P450"/>
    <property type="match status" value="1"/>
</dbReference>
<dbReference type="Pfam" id="PF00067">
    <property type="entry name" value="p450"/>
    <property type="match status" value="1"/>
</dbReference>
<dbReference type="PRINTS" id="PR00463">
    <property type="entry name" value="EP450I"/>
</dbReference>
<keyword evidence="6 26" id="KW-0812">Transmembrane</keyword>
<reference evidence="27 30" key="1">
    <citation type="journal article" date="2011" name="Nature">
        <title>The Medicago genome provides insight into the evolution of rhizobial symbioses.</title>
        <authorList>
            <person name="Young N.D."/>
            <person name="Debelle F."/>
            <person name="Oldroyd G.E."/>
            <person name="Geurts R."/>
            <person name="Cannon S.B."/>
            <person name="Udvardi M.K."/>
            <person name="Benedito V.A."/>
            <person name="Mayer K.F."/>
            <person name="Gouzy J."/>
            <person name="Schoof H."/>
            <person name="Van de Peer Y."/>
            <person name="Proost S."/>
            <person name="Cook D.R."/>
            <person name="Meyers B.C."/>
            <person name="Spannagl M."/>
            <person name="Cheung F."/>
            <person name="De Mita S."/>
            <person name="Krishnakumar V."/>
            <person name="Gundlach H."/>
            <person name="Zhou S."/>
            <person name="Mudge J."/>
            <person name="Bharti A.K."/>
            <person name="Murray J.D."/>
            <person name="Naoumkina M.A."/>
            <person name="Rosen B."/>
            <person name="Silverstein K.A."/>
            <person name="Tang H."/>
            <person name="Rombauts S."/>
            <person name="Zhao P.X."/>
            <person name="Zhou P."/>
            <person name="Barbe V."/>
            <person name="Bardou P."/>
            <person name="Bechner M."/>
            <person name="Bellec A."/>
            <person name="Berger A."/>
            <person name="Berges H."/>
            <person name="Bidwell S."/>
            <person name="Bisseling T."/>
            <person name="Choisne N."/>
            <person name="Couloux A."/>
            <person name="Denny R."/>
            <person name="Deshpande S."/>
            <person name="Dai X."/>
            <person name="Doyle J.J."/>
            <person name="Dudez A.M."/>
            <person name="Farmer A.D."/>
            <person name="Fouteau S."/>
            <person name="Franken C."/>
            <person name="Gibelin C."/>
            <person name="Gish J."/>
            <person name="Goldstein S."/>
            <person name="Gonzalez A.J."/>
            <person name="Green P.J."/>
            <person name="Hallab A."/>
            <person name="Hartog M."/>
            <person name="Hua A."/>
            <person name="Humphray S.J."/>
            <person name="Jeong D.H."/>
            <person name="Jing Y."/>
            <person name="Jocker A."/>
            <person name="Kenton S.M."/>
            <person name="Kim D.J."/>
            <person name="Klee K."/>
            <person name="Lai H."/>
            <person name="Lang C."/>
            <person name="Lin S."/>
            <person name="Macmil S.L."/>
            <person name="Magdelenat G."/>
            <person name="Matthews L."/>
            <person name="McCorrison J."/>
            <person name="Monaghan E.L."/>
            <person name="Mun J.H."/>
            <person name="Najar F.Z."/>
            <person name="Nicholson C."/>
            <person name="Noirot C."/>
            <person name="O'Bleness M."/>
            <person name="Paule C.R."/>
            <person name="Poulain J."/>
            <person name="Prion F."/>
            <person name="Qin B."/>
            <person name="Qu C."/>
            <person name="Retzel E.F."/>
            <person name="Riddle C."/>
            <person name="Sallet E."/>
            <person name="Samain S."/>
            <person name="Samson N."/>
            <person name="Sanders I."/>
            <person name="Saurat O."/>
            <person name="Scarpelli C."/>
            <person name="Schiex T."/>
            <person name="Segurens B."/>
            <person name="Severin A.J."/>
            <person name="Sherrier D.J."/>
            <person name="Shi R."/>
            <person name="Sims S."/>
            <person name="Singer S.R."/>
            <person name="Sinharoy S."/>
            <person name="Sterck L."/>
            <person name="Viollet A."/>
            <person name="Wang B.B."/>
            <person name="Wang K."/>
            <person name="Wang M."/>
            <person name="Wang X."/>
            <person name="Warfsmann J."/>
            <person name="Weissenbach J."/>
            <person name="White D.D."/>
            <person name="White J.D."/>
            <person name="Wiley G.B."/>
            <person name="Wincker P."/>
            <person name="Xing Y."/>
            <person name="Yang L."/>
            <person name="Yao Z."/>
            <person name="Ying F."/>
            <person name="Zhai J."/>
            <person name="Zhou L."/>
            <person name="Zuber A."/>
            <person name="Denarie J."/>
            <person name="Dixon R.A."/>
            <person name="May G.D."/>
            <person name="Schwartz D.C."/>
            <person name="Rogers J."/>
            <person name="Quetier F."/>
            <person name="Town C.D."/>
            <person name="Roe B.A."/>
        </authorList>
    </citation>
    <scope>NUCLEOTIDE SEQUENCE [LARGE SCALE GENOMIC DNA]</scope>
    <source>
        <strain evidence="27">A17</strain>
        <strain evidence="29 30">cv. Jemalong A17</strain>
    </source>
</reference>
<evidence type="ECO:0000256" key="1">
    <source>
        <dbReference type="ARBA" id="ARBA00001971"/>
    </source>
</evidence>
<evidence type="ECO:0000256" key="16">
    <source>
        <dbReference type="ARBA" id="ARBA00023180"/>
    </source>
</evidence>
<gene>
    <name evidence="29" type="primary">25491083</name>
    <name evidence="27" type="ordered locus">MTR_3g467200</name>
    <name evidence="28" type="ORF">MtrunA17_Chr3g0107541</name>
</gene>
<evidence type="ECO:0000313" key="28">
    <source>
        <dbReference type="EMBL" id="RHN67880.1"/>
    </source>
</evidence>
<keyword evidence="13 24" id="KW-0408">Iron</keyword>
<evidence type="ECO:0000313" key="31">
    <source>
        <dbReference type="Proteomes" id="UP000265566"/>
    </source>
</evidence>
<dbReference type="Proteomes" id="UP000002051">
    <property type="component" value="Chromosome 3"/>
</dbReference>
<evidence type="ECO:0000256" key="22">
    <source>
        <dbReference type="ARBA" id="ARBA00052887"/>
    </source>
</evidence>
<evidence type="ECO:0000313" key="27">
    <source>
        <dbReference type="EMBL" id="KEH34486.1"/>
    </source>
</evidence>
<dbReference type="EC" id="1.14.14.-" evidence="28"/>
<keyword evidence="7 24" id="KW-0479">Metal-binding</keyword>
<protein>
    <submittedName>
        <fullName evidence="27">Cytochrome P450 family protein</fullName>
    </submittedName>
    <submittedName>
        <fullName evidence="28">Putative oxidoreductase</fullName>
        <ecNumber evidence="28">1.14.14.-</ecNumber>
    </submittedName>
</protein>
<comment type="cofactor">
    <cofactor evidence="1 24">
        <name>heme</name>
        <dbReference type="ChEBI" id="CHEBI:30413"/>
    </cofactor>
</comment>
<feature type="binding site" description="axial binding residue" evidence="24">
    <location>
        <position position="471"/>
    </location>
    <ligand>
        <name>heme</name>
        <dbReference type="ChEBI" id="CHEBI:30413"/>
    </ligand>
    <ligandPart>
        <name>Fe</name>
        <dbReference type="ChEBI" id="CHEBI:18248"/>
    </ligandPart>
</feature>
<evidence type="ECO:0000256" key="2">
    <source>
        <dbReference type="ARBA" id="ARBA00004464"/>
    </source>
</evidence>
<organism evidence="27 30">
    <name type="scientific">Medicago truncatula</name>
    <name type="common">Barrel medic</name>
    <name type="synonym">Medicago tribuloides</name>
    <dbReference type="NCBI Taxonomy" id="3880"/>
    <lineage>
        <taxon>Eukaryota</taxon>
        <taxon>Viridiplantae</taxon>
        <taxon>Streptophyta</taxon>
        <taxon>Embryophyta</taxon>
        <taxon>Tracheophyta</taxon>
        <taxon>Spermatophyta</taxon>
        <taxon>Magnoliopsida</taxon>
        <taxon>eudicotyledons</taxon>
        <taxon>Gunneridae</taxon>
        <taxon>Pentapetalae</taxon>
        <taxon>rosids</taxon>
        <taxon>fabids</taxon>
        <taxon>Fabales</taxon>
        <taxon>Fabaceae</taxon>
        <taxon>Papilionoideae</taxon>
        <taxon>50 kb inversion clade</taxon>
        <taxon>NPAAA clade</taxon>
        <taxon>Hologalegina</taxon>
        <taxon>IRL clade</taxon>
        <taxon>Trifolieae</taxon>
        <taxon>Medicago</taxon>
    </lineage>
</organism>
<evidence type="ECO:0000256" key="26">
    <source>
        <dbReference type="SAM" id="Phobius"/>
    </source>
</evidence>
<evidence type="ECO:0000256" key="20">
    <source>
        <dbReference type="ARBA" id="ARBA00051419"/>
    </source>
</evidence>
<reference evidence="29" key="3">
    <citation type="submission" date="2015-04" db="UniProtKB">
        <authorList>
            <consortium name="EnsemblPlants"/>
        </authorList>
    </citation>
    <scope>IDENTIFICATION</scope>
    <source>
        <strain evidence="29">cv. Jemalong A17</strain>
    </source>
</reference>
<evidence type="ECO:0000256" key="8">
    <source>
        <dbReference type="ARBA" id="ARBA00022824"/>
    </source>
</evidence>
<dbReference type="InterPro" id="IPR017972">
    <property type="entry name" value="Cyt_P450_CS"/>
</dbReference>
<evidence type="ECO:0000256" key="9">
    <source>
        <dbReference type="ARBA" id="ARBA00022848"/>
    </source>
</evidence>
<dbReference type="CDD" id="cd20658">
    <property type="entry name" value="CYP79"/>
    <property type="match status" value="1"/>
</dbReference>
<dbReference type="KEGG" id="mtr:25491083"/>
<keyword evidence="9" id="KW-0492">Microsome</keyword>
<dbReference type="Gramene" id="rna16125">
    <property type="protein sequence ID" value="RHN67880.1"/>
    <property type="gene ID" value="gene16125"/>
</dbReference>
<dbReference type="SUPFAM" id="SSF48264">
    <property type="entry name" value="Cytochrome P450"/>
    <property type="match status" value="1"/>
</dbReference>
<keyword evidence="10" id="KW-0735">Signal-anchor</keyword>
<evidence type="ECO:0000256" key="6">
    <source>
        <dbReference type="ARBA" id="ARBA00022692"/>
    </source>
</evidence>
<feature type="transmembrane region" description="Helical" evidence="26">
    <location>
        <begin position="12"/>
        <end position="34"/>
    </location>
</feature>
<dbReference type="GO" id="GO:0102002">
    <property type="term" value="F:valine N-monooxygenase (oxime forming) activity"/>
    <property type="evidence" value="ECO:0007669"/>
    <property type="project" value="UniProtKB-EC"/>
</dbReference>
<dbReference type="GO" id="GO:0019756">
    <property type="term" value="P:cyanogenic glycoside biosynthetic process"/>
    <property type="evidence" value="ECO:0007669"/>
    <property type="project" value="UniProtKB-ARBA"/>
</dbReference>
<dbReference type="GO" id="GO:0016020">
    <property type="term" value="C:membrane"/>
    <property type="evidence" value="ECO:0000318"/>
    <property type="project" value="GO_Central"/>
</dbReference>